<dbReference type="PANTHER" id="PTHR38834">
    <property type="entry name" value="PERIPLASMIC SUBSTRATE BINDING PROTEIN FAMILY 3"/>
    <property type="match status" value="1"/>
</dbReference>
<gene>
    <name evidence="3" type="ORF">SAMN05216221_3622</name>
</gene>
<sequence length="251" mass="27623">MPKRLGGPLLALLLATGAARAEAPVVQHVDLLTENFPPFNMAADGRNFARDAQVVGQSAELVRELFRRAGVSYSLTLRFPWDRVYRHALEHPGSAVFSTTRSAEREALFKWVGPIASYDTVLVATTGRQLELRSLEQARGYRIGAYKSGAVSELLSGQGIAAHATLNDRDNIAKLHGGQIDLWATSAPVWRHLAREAGAGDLQEVLTLRSDPMYLALHKDTPDALVRHLQQTLEQMRKEGWSSCAAHPEHC</sequence>
<name>A0A1H1Y155_9PSED</name>
<evidence type="ECO:0000313" key="4">
    <source>
        <dbReference type="Proteomes" id="UP000243359"/>
    </source>
</evidence>
<keyword evidence="1" id="KW-0732">Signal</keyword>
<dbReference type="STRING" id="1392877.SAMN05216221_3622"/>
<feature type="chain" id="PRO_5009266062" evidence="1">
    <location>
        <begin position="22"/>
        <end position="251"/>
    </location>
</feature>
<reference evidence="4" key="1">
    <citation type="submission" date="2016-10" db="EMBL/GenBank/DDBJ databases">
        <authorList>
            <person name="Varghese N."/>
            <person name="Submissions S."/>
        </authorList>
    </citation>
    <scope>NUCLEOTIDE SEQUENCE [LARGE SCALE GENOMIC DNA]</scope>
    <source>
        <strain evidence="4">KCTC 32247</strain>
    </source>
</reference>
<evidence type="ECO:0000256" key="1">
    <source>
        <dbReference type="SAM" id="SignalP"/>
    </source>
</evidence>
<organism evidence="3 4">
    <name type="scientific">Pseudomonas oryzae</name>
    <dbReference type="NCBI Taxonomy" id="1392877"/>
    <lineage>
        <taxon>Bacteria</taxon>
        <taxon>Pseudomonadati</taxon>
        <taxon>Pseudomonadota</taxon>
        <taxon>Gammaproteobacteria</taxon>
        <taxon>Pseudomonadales</taxon>
        <taxon>Pseudomonadaceae</taxon>
        <taxon>Pseudomonas</taxon>
    </lineage>
</organism>
<dbReference type="Proteomes" id="UP000243359">
    <property type="component" value="Chromosome I"/>
</dbReference>
<dbReference type="EMBL" id="LT629751">
    <property type="protein sequence ID" value="SDT15207.1"/>
    <property type="molecule type" value="Genomic_DNA"/>
</dbReference>
<dbReference type="RefSeq" id="WP_090351073.1">
    <property type="nucleotide sequence ID" value="NZ_LT629751.1"/>
</dbReference>
<dbReference type="Gene3D" id="3.40.190.10">
    <property type="entry name" value="Periplasmic binding protein-like II"/>
    <property type="match status" value="2"/>
</dbReference>
<proteinExistence type="predicted"/>
<dbReference type="InterPro" id="IPR001638">
    <property type="entry name" value="Solute-binding_3/MltF_N"/>
</dbReference>
<dbReference type="OrthoDB" id="8587856at2"/>
<evidence type="ECO:0000259" key="2">
    <source>
        <dbReference type="Pfam" id="PF00497"/>
    </source>
</evidence>
<keyword evidence="4" id="KW-1185">Reference proteome</keyword>
<dbReference type="Pfam" id="PF00497">
    <property type="entry name" value="SBP_bac_3"/>
    <property type="match status" value="1"/>
</dbReference>
<dbReference type="AlphaFoldDB" id="A0A1H1Y155"/>
<feature type="signal peptide" evidence="1">
    <location>
        <begin position="1"/>
        <end position="21"/>
    </location>
</feature>
<dbReference type="SUPFAM" id="SSF53850">
    <property type="entry name" value="Periplasmic binding protein-like II"/>
    <property type="match status" value="1"/>
</dbReference>
<evidence type="ECO:0000313" key="3">
    <source>
        <dbReference type="EMBL" id="SDT15207.1"/>
    </source>
</evidence>
<feature type="domain" description="Solute-binding protein family 3/N-terminal" evidence="2">
    <location>
        <begin position="34"/>
        <end position="240"/>
    </location>
</feature>
<dbReference type="PANTHER" id="PTHR38834:SF3">
    <property type="entry name" value="SOLUTE-BINDING PROTEIN FAMILY 3_N-TERMINAL DOMAIN-CONTAINING PROTEIN"/>
    <property type="match status" value="1"/>
</dbReference>
<protein>
    <submittedName>
        <fullName evidence="3">Amino acid ABC transporter substrate-binding protein, PAAT family</fullName>
    </submittedName>
</protein>
<accession>A0A1H1Y155</accession>